<feature type="transmembrane region" description="Helical" evidence="8">
    <location>
        <begin position="30"/>
        <end position="47"/>
    </location>
</feature>
<keyword evidence="7" id="KW-0813">Transport</keyword>
<keyword evidence="3 7" id="KW-0997">Cell inner membrane</keyword>
<feature type="transmembrane region" description="Helical" evidence="8">
    <location>
        <begin position="187"/>
        <end position="208"/>
    </location>
</feature>
<keyword evidence="11" id="KW-1185">Reference proteome</keyword>
<sequence length="469" mass="48780">MGERELIGLLGLLVLFGLIALRLPVALAMVAVGIGGNYALSIVAPFLRFEPYLAQFKTLTWSVVSSYTLSVVPLFVLMGYLAAHAGLSRDLFQGLNALVGRLRGGVAMAAVLACAGFGAVCGSSLATASTMGRVALPELKRLRYDDGLATGSLAAGGTLGILIPPSVALVIYAIVVEASVVEMFQAAVLPGVLAVALFVAVIAVRLWWDPGLAPPAPAFRSVPDAAARRAALRRLVPVLVIFGAIILGLGLGLFTPTPAAAVGVFAVLTYGVALKALTGDGLGRREIGHAMRDTAVTAGMIYFILFGAEVLKGFFARSGLPAALADWAAAGSTVGAADPWTILLLCLLALILLGCFMDSLSMILVVVPFLFPVLVALNGGDYVPAAQAAYGMTSEDLKIWFGVLALIVVELGLITPPVGLNVFIIRAVSPGVPMGTIFRGVLPFFGIELGRVALILVLPWLALWLPRLV</sequence>
<feature type="transmembrane region" description="Helical" evidence="8">
    <location>
        <begin position="399"/>
        <end position="425"/>
    </location>
</feature>
<feature type="transmembrane region" description="Helical" evidence="8">
    <location>
        <begin position="59"/>
        <end position="82"/>
    </location>
</feature>
<dbReference type="PANTHER" id="PTHR33362:SF5">
    <property type="entry name" value="C4-DICARBOXYLATE TRAP TRANSPORTER LARGE PERMEASE PROTEIN DCTM"/>
    <property type="match status" value="1"/>
</dbReference>
<name>A0A7W6WL89_9PROT</name>
<feature type="transmembrane region" description="Helical" evidence="8">
    <location>
        <begin position="360"/>
        <end position="379"/>
    </location>
</feature>
<evidence type="ECO:0000259" key="9">
    <source>
        <dbReference type="Pfam" id="PF06808"/>
    </source>
</evidence>
<dbReference type="GO" id="GO:0005886">
    <property type="term" value="C:plasma membrane"/>
    <property type="evidence" value="ECO:0007669"/>
    <property type="project" value="UniProtKB-SubCell"/>
</dbReference>
<dbReference type="Pfam" id="PF06808">
    <property type="entry name" value="DctM"/>
    <property type="match status" value="1"/>
</dbReference>
<feature type="transmembrane region" description="Helical" evidence="8">
    <location>
        <begin position="102"/>
        <end position="126"/>
    </location>
</feature>
<proteinExistence type="predicted"/>
<comment type="caution">
    <text evidence="10">The sequence shown here is derived from an EMBL/GenBank/DDBJ whole genome shotgun (WGS) entry which is preliminary data.</text>
</comment>
<dbReference type="AlphaFoldDB" id="A0A7W6WL89"/>
<feature type="transmembrane region" description="Helical" evidence="8">
    <location>
        <begin position="260"/>
        <end position="283"/>
    </location>
</feature>
<feature type="transmembrane region" description="Helical" evidence="8">
    <location>
        <begin position="437"/>
        <end position="462"/>
    </location>
</feature>
<evidence type="ECO:0000256" key="6">
    <source>
        <dbReference type="ARBA" id="ARBA00023136"/>
    </source>
</evidence>
<feature type="transmembrane region" description="Helical" evidence="8">
    <location>
        <begin position="327"/>
        <end position="353"/>
    </location>
</feature>
<dbReference type="PANTHER" id="PTHR33362">
    <property type="entry name" value="SIALIC ACID TRAP TRANSPORTER PERMEASE PROTEIN SIAT-RELATED"/>
    <property type="match status" value="1"/>
</dbReference>
<reference evidence="10 11" key="1">
    <citation type="submission" date="2020-08" db="EMBL/GenBank/DDBJ databases">
        <title>Genome sequencing of Purple Non-Sulfur Bacteria from various extreme environments.</title>
        <authorList>
            <person name="Mayer M."/>
        </authorList>
    </citation>
    <scope>NUCLEOTIDE SEQUENCE [LARGE SCALE GENOMIC DNA]</scope>
    <source>
        <strain evidence="10 11">JA135</strain>
    </source>
</reference>
<evidence type="ECO:0000256" key="4">
    <source>
        <dbReference type="ARBA" id="ARBA00022692"/>
    </source>
</evidence>
<evidence type="ECO:0000313" key="11">
    <source>
        <dbReference type="Proteomes" id="UP000555728"/>
    </source>
</evidence>
<organism evidence="10 11">
    <name type="scientific">Roseospira goensis</name>
    <dbReference type="NCBI Taxonomy" id="391922"/>
    <lineage>
        <taxon>Bacteria</taxon>
        <taxon>Pseudomonadati</taxon>
        <taxon>Pseudomonadota</taxon>
        <taxon>Alphaproteobacteria</taxon>
        <taxon>Rhodospirillales</taxon>
        <taxon>Rhodospirillaceae</taxon>
        <taxon>Roseospira</taxon>
    </lineage>
</organism>
<dbReference type="RefSeq" id="WP_184434602.1">
    <property type="nucleotide sequence ID" value="NZ_JACIGI010000013.1"/>
</dbReference>
<feature type="transmembrane region" description="Helical" evidence="8">
    <location>
        <begin position="295"/>
        <end position="315"/>
    </location>
</feature>
<feature type="transmembrane region" description="Helical" evidence="8">
    <location>
        <begin position="147"/>
        <end position="175"/>
    </location>
</feature>
<evidence type="ECO:0000256" key="1">
    <source>
        <dbReference type="ARBA" id="ARBA00004429"/>
    </source>
</evidence>
<dbReference type="InterPro" id="IPR004681">
    <property type="entry name" value="TRAP_DctM"/>
</dbReference>
<evidence type="ECO:0000256" key="2">
    <source>
        <dbReference type="ARBA" id="ARBA00022475"/>
    </source>
</evidence>
<evidence type="ECO:0000256" key="7">
    <source>
        <dbReference type="RuleBase" id="RU369079"/>
    </source>
</evidence>
<dbReference type="GO" id="GO:0022857">
    <property type="term" value="F:transmembrane transporter activity"/>
    <property type="evidence" value="ECO:0007669"/>
    <property type="project" value="UniProtKB-UniRule"/>
</dbReference>
<feature type="transmembrane region" description="Helical" evidence="8">
    <location>
        <begin position="235"/>
        <end position="254"/>
    </location>
</feature>
<keyword evidence="4 8" id="KW-0812">Transmembrane</keyword>
<dbReference type="Proteomes" id="UP000555728">
    <property type="component" value="Unassembled WGS sequence"/>
</dbReference>
<feature type="domain" description="TRAP C4-dicarboxylate transport system permease DctM subunit" evidence="9">
    <location>
        <begin position="12"/>
        <end position="461"/>
    </location>
</feature>
<dbReference type="InterPro" id="IPR010656">
    <property type="entry name" value="DctM"/>
</dbReference>
<dbReference type="EMBL" id="JACIGI010000013">
    <property type="protein sequence ID" value="MBB4286157.1"/>
    <property type="molecule type" value="Genomic_DNA"/>
</dbReference>
<dbReference type="PIRSF" id="PIRSF006066">
    <property type="entry name" value="HI0050"/>
    <property type="match status" value="1"/>
</dbReference>
<accession>A0A7W6WL89</accession>
<keyword evidence="5 8" id="KW-1133">Transmembrane helix</keyword>
<evidence type="ECO:0000256" key="3">
    <source>
        <dbReference type="ARBA" id="ARBA00022519"/>
    </source>
</evidence>
<keyword evidence="2" id="KW-1003">Cell membrane</keyword>
<evidence type="ECO:0000256" key="5">
    <source>
        <dbReference type="ARBA" id="ARBA00022989"/>
    </source>
</evidence>
<evidence type="ECO:0000313" key="10">
    <source>
        <dbReference type="EMBL" id="MBB4286157.1"/>
    </source>
</evidence>
<protein>
    <submittedName>
        <fullName evidence="10">Tripartite ATP-independent transporter DctM subunit</fullName>
    </submittedName>
</protein>
<evidence type="ECO:0000256" key="8">
    <source>
        <dbReference type="SAM" id="Phobius"/>
    </source>
</evidence>
<comment type="subcellular location">
    <subcellularLocation>
        <location evidence="1 7">Cell inner membrane</location>
        <topology evidence="1 7">Multi-pass membrane protein</topology>
    </subcellularLocation>
</comment>
<gene>
    <name evidence="10" type="ORF">GGD88_001884</name>
</gene>
<keyword evidence="6 8" id="KW-0472">Membrane</keyword>
<comment type="function">
    <text evidence="7">Part of the tripartite ATP-independent periplasmic (TRAP) transport system.</text>
</comment>